<dbReference type="CDD" id="cd03424">
    <property type="entry name" value="NUDIX_ADPRase_Nudt5_UGPPase_Nudt14"/>
    <property type="match status" value="1"/>
</dbReference>
<dbReference type="InterPro" id="IPR015797">
    <property type="entry name" value="NUDIX_hydrolase-like_dom_sf"/>
</dbReference>
<evidence type="ECO:0000256" key="2">
    <source>
        <dbReference type="ARBA" id="ARBA00022801"/>
    </source>
</evidence>
<keyword evidence="2" id="KW-0378">Hydrolase</keyword>
<comment type="caution">
    <text evidence="4">The sequence shown here is derived from an EMBL/GenBank/DDBJ whole genome shotgun (WGS) entry which is preliminary data.</text>
</comment>
<accession>A0A2R7Y7B9</accession>
<gene>
    <name evidence="4" type="ORF">B7O98_03135</name>
</gene>
<dbReference type="GO" id="GO:0006753">
    <property type="term" value="P:nucleoside phosphate metabolic process"/>
    <property type="evidence" value="ECO:0007669"/>
    <property type="project" value="TreeGrafter"/>
</dbReference>
<protein>
    <recommendedName>
        <fullName evidence="3">Nudix hydrolase domain-containing protein</fullName>
    </recommendedName>
</protein>
<evidence type="ECO:0000313" key="4">
    <source>
        <dbReference type="EMBL" id="PUA33431.1"/>
    </source>
</evidence>
<dbReference type="Pfam" id="PF00293">
    <property type="entry name" value="NUDIX"/>
    <property type="match status" value="1"/>
</dbReference>
<dbReference type="Gene3D" id="3.90.79.10">
    <property type="entry name" value="Nucleoside Triphosphate Pyrophosphohydrolase"/>
    <property type="match status" value="1"/>
</dbReference>
<evidence type="ECO:0000259" key="3">
    <source>
        <dbReference type="PROSITE" id="PS51462"/>
    </source>
</evidence>
<dbReference type="Proteomes" id="UP000244093">
    <property type="component" value="Unassembled WGS sequence"/>
</dbReference>
<evidence type="ECO:0000313" key="5">
    <source>
        <dbReference type="Proteomes" id="UP000244093"/>
    </source>
</evidence>
<dbReference type="EMBL" id="NBVN01000002">
    <property type="protein sequence ID" value="PUA33431.1"/>
    <property type="molecule type" value="Genomic_DNA"/>
</dbReference>
<dbReference type="PROSITE" id="PS51462">
    <property type="entry name" value="NUDIX"/>
    <property type="match status" value="1"/>
</dbReference>
<name>A0A2R7Y7B9_9CREN</name>
<dbReference type="PROSITE" id="PS00893">
    <property type="entry name" value="NUDIX_BOX"/>
    <property type="match status" value="1"/>
</dbReference>
<dbReference type="InterPro" id="IPR000086">
    <property type="entry name" value="NUDIX_hydrolase_dom"/>
</dbReference>
<dbReference type="InterPro" id="IPR020084">
    <property type="entry name" value="NUDIX_hydrolase_CS"/>
</dbReference>
<dbReference type="AlphaFoldDB" id="A0A2R7Y7B9"/>
<dbReference type="PANTHER" id="PTHR11839">
    <property type="entry name" value="UDP/ADP-SUGAR PYROPHOSPHATASE"/>
    <property type="match status" value="1"/>
</dbReference>
<comment type="cofactor">
    <cofactor evidence="1">
        <name>Mg(2+)</name>
        <dbReference type="ChEBI" id="CHEBI:18420"/>
    </cofactor>
</comment>
<dbReference type="GO" id="GO:0016787">
    <property type="term" value="F:hydrolase activity"/>
    <property type="evidence" value="ECO:0007669"/>
    <property type="project" value="UniProtKB-KW"/>
</dbReference>
<sequence length="188" mass="21126">MSVRALDNSAQLRLVSEEVLCKGRRVALIQRIYELDTVRFVRDVVKFGESVAVVPFINERDVILIKQFRASVNDWVLEIPAGKVEVGEDVYEAARRELIEEIGYDAKTLVKVTSLYMSPGYSDEVLHLFVAKDLSFVGQALEPGELLNVVVVDLDKAIKELIESRVADVKTLLALSLMKVFGHTYLKT</sequence>
<feature type="domain" description="Nudix hydrolase" evidence="3">
    <location>
        <begin position="46"/>
        <end position="179"/>
    </location>
</feature>
<dbReference type="GO" id="GO:0019693">
    <property type="term" value="P:ribose phosphate metabolic process"/>
    <property type="evidence" value="ECO:0007669"/>
    <property type="project" value="TreeGrafter"/>
</dbReference>
<reference evidence="4 5" key="1">
    <citation type="journal article" date="2018" name="Syst. Appl. Microbiol.">
        <title>A new symbiotic nanoarchaeote (Candidatus Nanoclepta minutus) and its host (Zestosphaera tikiterensis gen. nov., sp. nov.) from a New Zealand hot spring.</title>
        <authorList>
            <person name="St John E."/>
            <person name="Liu Y."/>
            <person name="Podar M."/>
            <person name="Stott M.B."/>
            <person name="Meneghin J."/>
            <person name="Chen Z."/>
            <person name="Lagutin K."/>
            <person name="Mitchell K."/>
            <person name="Reysenbach A.L."/>
        </authorList>
    </citation>
    <scope>NUCLEOTIDE SEQUENCE [LARGE SCALE GENOMIC DNA]</scope>
    <source>
        <strain evidence="4">NZ3</strain>
    </source>
</reference>
<evidence type="ECO:0000256" key="1">
    <source>
        <dbReference type="ARBA" id="ARBA00001946"/>
    </source>
</evidence>
<dbReference type="PANTHER" id="PTHR11839:SF18">
    <property type="entry name" value="NUDIX HYDROLASE DOMAIN-CONTAINING PROTEIN"/>
    <property type="match status" value="1"/>
</dbReference>
<organism evidence="4 5">
    <name type="scientific">Zestosphaera tikiterensis</name>
    <dbReference type="NCBI Taxonomy" id="1973259"/>
    <lineage>
        <taxon>Archaea</taxon>
        <taxon>Thermoproteota</taxon>
        <taxon>Thermoprotei</taxon>
        <taxon>Desulfurococcales</taxon>
        <taxon>Desulfurococcaceae</taxon>
        <taxon>Zestosphaera</taxon>
    </lineage>
</organism>
<dbReference type="SUPFAM" id="SSF55811">
    <property type="entry name" value="Nudix"/>
    <property type="match status" value="1"/>
</dbReference>
<proteinExistence type="predicted"/>